<reference evidence="1 2" key="1">
    <citation type="journal article" date="2017" name="Gigascience">
        <title>Draft genome of the honey bee ectoparasitic mite, Tropilaelaps mercedesae, is shaped by the parasitic life history.</title>
        <authorList>
            <person name="Dong X."/>
            <person name="Armstrong S.D."/>
            <person name="Xia D."/>
            <person name="Makepeace B.L."/>
            <person name="Darby A.C."/>
            <person name="Kadowaki T."/>
        </authorList>
    </citation>
    <scope>NUCLEOTIDE SEQUENCE [LARGE SCALE GENOMIC DNA]</scope>
    <source>
        <strain evidence="1">Wuxi-XJTLU</strain>
    </source>
</reference>
<gene>
    <name evidence="1" type="ORF">BIW11_03364</name>
</gene>
<accession>A0A1V9XMT7</accession>
<dbReference type="InParanoid" id="A0A1V9XMT7"/>
<name>A0A1V9XMT7_9ACAR</name>
<evidence type="ECO:0000313" key="1">
    <source>
        <dbReference type="EMBL" id="OQR74771.1"/>
    </source>
</evidence>
<keyword evidence="2" id="KW-1185">Reference proteome</keyword>
<dbReference type="AlphaFoldDB" id="A0A1V9XMT7"/>
<evidence type="ECO:0000313" key="2">
    <source>
        <dbReference type="Proteomes" id="UP000192247"/>
    </source>
</evidence>
<dbReference type="Proteomes" id="UP000192247">
    <property type="component" value="Unassembled WGS sequence"/>
</dbReference>
<comment type="caution">
    <text evidence="1">The sequence shown here is derived from an EMBL/GenBank/DDBJ whole genome shotgun (WGS) entry which is preliminary data.</text>
</comment>
<organism evidence="1 2">
    <name type="scientific">Tropilaelaps mercedesae</name>
    <dbReference type="NCBI Taxonomy" id="418985"/>
    <lineage>
        <taxon>Eukaryota</taxon>
        <taxon>Metazoa</taxon>
        <taxon>Ecdysozoa</taxon>
        <taxon>Arthropoda</taxon>
        <taxon>Chelicerata</taxon>
        <taxon>Arachnida</taxon>
        <taxon>Acari</taxon>
        <taxon>Parasitiformes</taxon>
        <taxon>Mesostigmata</taxon>
        <taxon>Gamasina</taxon>
        <taxon>Dermanyssoidea</taxon>
        <taxon>Laelapidae</taxon>
        <taxon>Tropilaelaps</taxon>
    </lineage>
</organism>
<protein>
    <submittedName>
        <fullName evidence="1">Uncharacterized protein</fullName>
    </submittedName>
</protein>
<dbReference type="EMBL" id="MNPL01007424">
    <property type="protein sequence ID" value="OQR74771.1"/>
    <property type="molecule type" value="Genomic_DNA"/>
</dbReference>
<sequence length="194" mass="21756">MGERGGACPSSGNIFNENSTRLSSVHGFEITCQGNKKRISQSITGWSGAPEPQDTLLGGSSLSSIMGVHVHVYQHVLKEAKDYFGKTWKRNLVFAVAPFVTNCRVYNKTAVYNCTRSYYSEFCKHASRGMLIEGTMRYGAESDCFSQRGRRDTKASVAGGERRSNSRECYLRRTKREQRSYRRATLSCDNSCES</sequence>
<proteinExistence type="predicted"/>